<dbReference type="AlphaFoldDB" id="A0A255YNT5"/>
<reference evidence="2 3" key="1">
    <citation type="submission" date="2017-07" db="EMBL/GenBank/DDBJ databases">
        <title>Sandarakinorhabdus cyanobacteriorum sp. nov., a novel bacterium isolated from cyanobacterial aggregates in a eutrophic lake.</title>
        <authorList>
            <person name="Cai H."/>
        </authorList>
    </citation>
    <scope>NUCLEOTIDE SEQUENCE [LARGE SCALE GENOMIC DNA]</scope>
    <source>
        <strain evidence="2 3">TH057</strain>
    </source>
</reference>
<sequence length="162" mass="17118">MSRQVPNLNRLREDFASLSRFLKFLFGFAALSLFAEAYVPLKHLGAGLADGAQGDWMAMSERLFALVPAALLLGALWQGLQLFSHLERGALLSPPTGRLVKRAGEWMVAAAVSGLVIGEIQNGTARGLALLVGLAAVGLALRSLAGVLDHAAAMQADLDQIV</sequence>
<comment type="caution">
    <text evidence="2">The sequence shown here is derived from an EMBL/GenBank/DDBJ whole genome shotgun (WGS) entry which is preliminary data.</text>
</comment>
<protein>
    <recommendedName>
        <fullName evidence="4">DUF2975 domain-containing protein</fullName>
    </recommendedName>
</protein>
<dbReference type="EMBL" id="NOXT01000098">
    <property type="protein sequence ID" value="OYQ30839.1"/>
    <property type="molecule type" value="Genomic_DNA"/>
</dbReference>
<keyword evidence="1" id="KW-1133">Transmembrane helix</keyword>
<gene>
    <name evidence="2" type="ORF">CHU93_06140</name>
</gene>
<dbReference type="Proteomes" id="UP000216991">
    <property type="component" value="Unassembled WGS sequence"/>
</dbReference>
<dbReference type="RefSeq" id="WP_094473238.1">
    <property type="nucleotide sequence ID" value="NZ_NOXT01000098.1"/>
</dbReference>
<feature type="transmembrane region" description="Helical" evidence="1">
    <location>
        <begin position="21"/>
        <end position="41"/>
    </location>
</feature>
<proteinExistence type="predicted"/>
<organism evidence="2 3">
    <name type="scientific">Sandarakinorhabdus cyanobacteriorum</name>
    <dbReference type="NCBI Taxonomy" id="1981098"/>
    <lineage>
        <taxon>Bacteria</taxon>
        <taxon>Pseudomonadati</taxon>
        <taxon>Pseudomonadota</taxon>
        <taxon>Alphaproteobacteria</taxon>
        <taxon>Sphingomonadales</taxon>
        <taxon>Sphingosinicellaceae</taxon>
        <taxon>Sandarakinorhabdus</taxon>
    </lineage>
</organism>
<evidence type="ECO:0008006" key="4">
    <source>
        <dbReference type="Google" id="ProtNLM"/>
    </source>
</evidence>
<evidence type="ECO:0000313" key="2">
    <source>
        <dbReference type="EMBL" id="OYQ30839.1"/>
    </source>
</evidence>
<keyword evidence="1" id="KW-0472">Membrane</keyword>
<evidence type="ECO:0000313" key="3">
    <source>
        <dbReference type="Proteomes" id="UP000216991"/>
    </source>
</evidence>
<feature type="transmembrane region" description="Helical" evidence="1">
    <location>
        <begin position="63"/>
        <end position="83"/>
    </location>
</feature>
<keyword evidence="3" id="KW-1185">Reference proteome</keyword>
<evidence type="ECO:0000256" key="1">
    <source>
        <dbReference type="SAM" id="Phobius"/>
    </source>
</evidence>
<accession>A0A255YNT5</accession>
<name>A0A255YNT5_9SPHN</name>
<keyword evidence="1" id="KW-0812">Transmembrane</keyword>
<feature type="transmembrane region" description="Helical" evidence="1">
    <location>
        <begin position="127"/>
        <end position="145"/>
    </location>
</feature>
<dbReference type="OrthoDB" id="7210965at2"/>